<dbReference type="AlphaFoldDB" id="A0A6G0QEF2"/>
<feature type="signal peptide" evidence="1">
    <location>
        <begin position="1"/>
        <end position="18"/>
    </location>
</feature>
<sequence length="69" mass="7371">MGAVLVQISTGLCKLILALCTTGGINNGVRSAMRSCSLRLCVMRGYSDGPGKMPLRFEPTCSFLFALRS</sequence>
<dbReference type="EMBL" id="QXFY01003596">
    <property type="protein sequence ID" value="KAE9283681.1"/>
    <property type="molecule type" value="Genomic_DNA"/>
</dbReference>
<evidence type="ECO:0000313" key="3">
    <source>
        <dbReference type="Proteomes" id="UP000486351"/>
    </source>
</evidence>
<feature type="chain" id="PRO_5026124489" description="Secreted protein" evidence="1">
    <location>
        <begin position="19"/>
        <end position="69"/>
    </location>
</feature>
<dbReference type="Proteomes" id="UP000486351">
    <property type="component" value="Unassembled WGS sequence"/>
</dbReference>
<protein>
    <recommendedName>
        <fullName evidence="4">Secreted protein</fullName>
    </recommendedName>
</protein>
<name>A0A6G0QEF2_9STRA</name>
<reference evidence="2 3" key="1">
    <citation type="submission" date="2018-09" db="EMBL/GenBank/DDBJ databases">
        <title>Genomic investigation of the strawberry pathogen Phytophthora fragariae indicates pathogenicity is determined by transcriptional variation in three key races.</title>
        <authorList>
            <person name="Adams T.M."/>
            <person name="Armitage A.D."/>
            <person name="Sobczyk M.K."/>
            <person name="Bates H.J."/>
            <person name="Dunwell J.M."/>
            <person name="Nellist C.F."/>
            <person name="Harrison R.J."/>
        </authorList>
    </citation>
    <scope>NUCLEOTIDE SEQUENCE [LARGE SCALE GENOMIC DNA]</scope>
    <source>
        <strain evidence="2 3">NOV-77</strain>
    </source>
</reference>
<gene>
    <name evidence="2" type="ORF">PF008_g27341</name>
</gene>
<organism evidence="2 3">
    <name type="scientific">Phytophthora fragariae</name>
    <dbReference type="NCBI Taxonomy" id="53985"/>
    <lineage>
        <taxon>Eukaryota</taxon>
        <taxon>Sar</taxon>
        <taxon>Stramenopiles</taxon>
        <taxon>Oomycota</taxon>
        <taxon>Peronosporomycetes</taxon>
        <taxon>Peronosporales</taxon>
        <taxon>Peronosporaceae</taxon>
        <taxon>Phytophthora</taxon>
    </lineage>
</organism>
<evidence type="ECO:0000256" key="1">
    <source>
        <dbReference type="SAM" id="SignalP"/>
    </source>
</evidence>
<comment type="caution">
    <text evidence="2">The sequence shown here is derived from an EMBL/GenBank/DDBJ whole genome shotgun (WGS) entry which is preliminary data.</text>
</comment>
<evidence type="ECO:0000313" key="2">
    <source>
        <dbReference type="EMBL" id="KAE9283681.1"/>
    </source>
</evidence>
<evidence type="ECO:0008006" key="4">
    <source>
        <dbReference type="Google" id="ProtNLM"/>
    </source>
</evidence>
<proteinExistence type="predicted"/>
<accession>A0A6G0QEF2</accession>
<keyword evidence="1" id="KW-0732">Signal</keyword>